<dbReference type="AlphaFoldDB" id="A0A0E9TNS0"/>
<reference evidence="1" key="2">
    <citation type="journal article" date="2015" name="Fish Shellfish Immunol.">
        <title>Early steps in the European eel (Anguilla anguilla)-Vibrio vulnificus interaction in the gills: Role of the RtxA13 toxin.</title>
        <authorList>
            <person name="Callol A."/>
            <person name="Pajuelo D."/>
            <person name="Ebbesson L."/>
            <person name="Teles M."/>
            <person name="MacKenzie S."/>
            <person name="Amaro C."/>
        </authorList>
    </citation>
    <scope>NUCLEOTIDE SEQUENCE</scope>
</reference>
<dbReference type="EMBL" id="GBXM01054209">
    <property type="protein sequence ID" value="JAH54368.1"/>
    <property type="molecule type" value="Transcribed_RNA"/>
</dbReference>
<reference evidence="1" key="1">
    <citation type="submission" date="2014-11" db="EMBL/GenBank/DDBJ databases">
        <authorList>
            <person name="Amaro Gonzalez C."/>
        </authorList>
    </citation>
    <scope>NUCLEOTIDE SEQUENCE</scope>
</reference>
<accession>A0A0E9TNS0</accession>
<organism evidence="1">
    <name type="scientific">Anguilla anguilla</name>
    <name type="common">European freshwater eel</name>
    <name type="synonym">Muraena anguilla</name>
    <dbReference type="NCBI Taxonomy" id="7936"/>
    <lineage>
        <taxon>Eukaryota</taxon>
        <taxon>Metazoa</taxon>
        <taxon>Chordata</taxon>
        <taxon>Craniata</taxon>
        <taxon>Vertebrata</taxon>
        <taxon>Euteleostomi</taxon>
        <taxon>Actinopterygii</taxon>
        <taxon>Neopterygii</taxon>
        <taxon>Teleostei</taxon>
        <taxon>Anguilliformes</taxon>
        <taxon>Anguillidae</taxon>
        <taxon>Anguilla</taxon>
    </lineage>
</organism>
<sequence length="83" mass="9407">MAFPSRDVDQLFETCAMSFSFIDLIRYVSVSVEEIKLGWDRHTQFQDMNVQLTAFAMMKPASSNHCGVAPSLHSFQCHFTGLT</sequence>
<protein>
    <submittedName>
        <fullName evidence="1">Uncharacterized protein</fullName>
    </submittedName>
</protein>
<proteinExistence type="predicted"/>
<name>A0A0E9TNS0_ANGAN</name>
<evidence type="ECO:0000313" key="1">
    <source>
        <dbReference type="EMBL" id="JAH54368.1"/>
    </source>
</evidence>